<keyword evidence="10 13" id="KW-0408">Iron</keyword>
<dbReference type="STRING" id="743788.S8DSK2"/>
<dbReference type="InterPro" id="IPR002401">
    <property type="entry name" value="Cyt_P450_E_grp-I"/>
</dbReference>
<dbReference type="HOGENOM" id="CLU_001570_2_3_1"/>
<gene>
    <name evidence="15" type="ORF">FOMPIDRAFT_1168371</name>
</gene>
<evidence type="ECO:0000313" key="15">
    <source>
        <dbReference type="EMBL" id="EPS95637.1"/>
    </source>
</evidence>
<dbReference type="CDD" id="cd11065">
    <property type="entry name" value="CYP64-like"/>
    <property type="match status" value="1"/>
</dbReference>
<dbReference type="Gene3D" id="1.10.630.10">
    <property type="entry name" value="Cytochrome P450"/>
    <property type="match status" value="1"/>
</dbReference>
<dbReference type="AlphaFoldDB" id="S8DSK2"/>
<dbReference type="GO" id="GO:0016020">
    <property type="term" value="C:membrane"/>
    <property type="evidence" value="ECO:0007669"/>
    <property type="project" value="UniProtKB-SubCell"/>
</dbReference>
<organism evidence="15 16">
    <name type="scientific">Fomitopsis schrenkii</name>
    <name type="common">Brown rot fungus</name>
    <dbReference type="NCBI Taxonomy" id="2126942"/>
    <lineage>
        <taxon>Eukaryota</taxon>
        <taxon>Fungi</taxon>
        <taxon>Dikarya</taxon>
        <taxon>Basidiomycota</taxon>
        <taxon>Agaricomycotina</taxon>
        <taxon>Agaricomycetes</taxon>
        <taxon>Polyporales</taxon>
        <taxon>Fomitopsis</taxon>
    </lineage>
</organism>
<comment type="pathway">
    <text evidence="3">Secondary metabolite biosynthesis.</text>
</comment>
<dbReference type="InParanoid" id="S8DSK2"/>
<keyword evidence="6" id="KW-0812">Transmembrane</keyword>
<dbReference type="SUPFAM" id="SSF48264">
    <property type="entry name" value="Cytochrome P450"/>
    <property type="match status" value="1"/>
</dbReference>
<comment type="cofactor">
    <cofactor evidence="1 13">
        <name>heme</name>
        <dbReference type="ChEBI" id="CHEBI:30413"/>
    </cofactor>
</comment>
<evidence type="ECO:0000256" key="5">
    <source>
        <dbReference type="ARBA" id="ARBA00022617"/>
    </source>
</evidence>
<dbReference type="OrthoDB" id="2779028at2759"/>
<keyword evidence="9 14" id="KW-0560">Oxidoreductase</keyword>
<dbReference type="PANTHER" id="PTHR46300">
    <property type="entry name" value="P450, PUTATIVE (EUROFUNG)-RELATED-RELATED"/>
    <property type="match status" value="1"/>
</dbReference>
<dbReference type="InterPro" id="IPR017972">
    <property type="entry name" value="Cyt_P450_CS"/>
</dbReference>
<evidence type="ECO:0000256" key="11">
    <source>
        <dbReference type="ARBA" id="ARBA00023033"/>
    </source>
</evidence>
<keyword evidence="12" id="KW-0472">Membrane</keyword>
<evidence type="ECO:0000256" key="3">
    <source>
        <dbReference type="ARBA" id="ARBA00005179"/>
    </source>
</evidence>
<dbReference type="GO" id="GO:0004497">
    <property type="term" value="F:monooxygenase activity"/>
    <property type="evidence" value="ECO:0007669"/>
    <property type="project" value="UniProtKB-KW"/>
</dbReference>
<evidence type="ECO:0008006" key="17">
    <source>
        <dbReference type="Google" id="ProtNLM"/>
    </source>
</evidence>
<evidence type="ECO:0000256" key="2">
    <source>
        <dbReference type="ARBA" id="ARBA00004167"/>
    </source>
</evidence>
<dbReference type="PRINTS" id="PR00385">
    <property type="entry name" value="P450"/>
</dbReference>
<reference evidence="15 16" key="1">
    <citation type="journal article" date="2012" name="Science">
        <title>The Paleozoic origin of enzymatic lignin decomposition reconstructed from 31 fungal genomes.</title>
        <authorList>
            <person name="Floudas D."/>
            <person name="Binder M."/>
            <person name="Riley R."/>
            <person name="Barry K."/>
            <person name="Blanchette R.A."/>
            <person name="Henrissat B."/>
            <person name="Martinez A.T."/>
            <person name="Otillar R."/>
            <person name="Spatafora J.W."/>
            <person name="Yadav J.S."/>
            <person name="Aerts A."/>
            <person name="Benoit I."/>
            <person name="Boyd A."/>
            <person name="Carlson A."/>
            <person name="Copeland A."/>
            <person name="Coutinho P.M."/>
            <person name="de Vries R.P."/>
            <person name="Ferreira P."/>
            <person name="Findley K."/>
            <person name="Foster B."/>
            <person name="Gaskell J."/>
            <person name="Glotzer D."/>
            <person name="Gorecki P."/>
            <person name="Heitman J."/>
            <person name="Hesse C."/>
            <person name="Hori C."/>
            <person name="Igarashi K."/>
            <person name="Jurgens J.A."/>
            <person name="Kallen N."/>
            <person name="Kersten P."/>
            <person name="Kohler A."/>
            <person name="Kuees U."/>
            <person name="Kumar T.K.A."/>
            <person name="Kuo A."/>
            <person name="LaButti K."/>
            <person name="Larrondo L.F."/>
            <person name="Lindquist E."/>
            <person name="Ling A."/>
            <person name="Lombard V."/>
            <person name="Lucas S."/>
            <person name="Lundell T."/>
            <person name="Martin R."/>
            <person name="McLaughlin D.J."/>
            <person name="Morgenstern I."/>
            <person name="Morin E."/>
            <person name="Murat C."/>
            <person name="Nagy L.G."/>
            <person name="Nolan M."/>
            <person name="Ohm R.A."/>
            <person name="Patyshakuliyeva A."/>
            <person name="Rokas A."/>
            <person name="Ruiz-Duenas F.J."/>
            <person name="Sabat G."/>
            <person name="Salamov A."/>
            <person name="Samejima M."/>
            <person name="Schmutz J."/>
            <person name="Slot J.C."/>
            <person name="St John F."/>
            <person name="Stenlid J."/>
            <person name="Sun H."/>
            <person name="Sun S."/>
            <person name="Syed K."/>
            <person name="Tsang A."/>
            <person name="Wiebenga A."/>
            <person name="Young D."/>
            <person name="Pisabarro A."/>
            <person name="Eastwood D.C."/>
            <person name="Martin F."/>
            <person name="Cullen D."/>
            <person name="Grigoriev I.V."/>
            <person name="Hibbett D.S."/>
        </authorList>
    </citation>
    <scope>NUCLEOTIDE SEQUENCE</scope>
    <source>
        <strain evidence="16">FP-58527</strain>
    </source>
</reference>
<dbReference type="GO" id="GO:0005506">
    <property type="term" value="F:iron ion binding"/>
    <property type="evidence" value="ECO:0007669"/>
    <property type="project" value="InterPro"/>
</dbReference>
<dbReference type="InterPro" id="IPR036396">
    <property type="entry name" value="Cyt_P450_sf"/>
</dbReference>
<keyword evidence="16" id="KW-1185">Reference proteome</keyword>
<evidence type="ECO:0000256" key="7">
    <source>
        <dbReference type="ARBA" id="ARBA00022723"/>
    </source>
</evidence>
<feature type="binding site" description="axial binding residue" evidence="13">
    <location>
        <position position="450"/>
    </location>
    <ligand>
        <name>heme</name>
        <dbReference type="ChEBI" id="CHEBI:30413"/>
    </ligand>
    <ligandPart>
        <name>Fe</name>
        <dbReference type="ChEBI" id="CHEBI:18248"/>
    </ligandPart>
</feature>
<evidence type="ECO:0000256" key="10">
    <source>
        <dbReference type="ARBA" id="ARBA00023004"/>
    </source>
</evidence>
<comment type="subcellular location">
    <subcellularLocation>
        <location evidence="2">Membrane</location>
        <topology evidence="2">Single-pass membrane protein</topology>
    </subcellularLocation>
</comment>
<comment type="similarity">
    <text evidence="4 14">Belongs to the cytochrome P450 family.</text>
</comment>
<keyword evidence="8" id="KW-1133">Transmembrane helix</keyword>
<evidence type="ECO:0000256" key="13">
    <source>
        <dbReference type="PIRSR" id="PIRSR602401-1"/>
    </source>
</evidence>
<dbReference type="Pfam" id="PF00067">
    <property type="entry name" value="p450"/>
    <property type="match status" value="1"/>
</dbReference>
<evidence type="ECO:0000256" key="9">
    <source>
        <dbReference type="ARBA" id="ARBA00023002"/>
    </source>
</evidence>
<dbReference type="InterPro" id="IPR050364">
    <property type="entry name" value="Cytochrome_P450_fung"/>
</dbReference>
<dbReference type="Proteomes" id="UP000015241">
    <property type="component" value="Unassembled WGS sequence"/>
</dbReference>
<keyword evidence="5 13" id="KW-0349">Heme</keyword>
<keyword evidence="7 13" id="KW-0479">Metal-binding</keyword>
<evidence type="ECO:0000256" key="1">
    <source>
        <dbReference type="ARBA" id="ARBA00001971"/>
    </source>
</evidence>
<proteinExistence type="inferred from homology"/>
<accession>S8DSK2</accession>
<dbReference type="GO" id="GO:0020037">
    <property type="term" value="F:heme binding"/>
    <property type="evidence" value="ECO:0007669"/>
    <property type="project" value="InterPro"/>
</dbReference>
<dbReference type="PRINTS" id="PR00463">
    <property type="entry name" value="EP450I"/>
</dbReference>
<evidence type="ECO:0000256" key="4">
    <source>
        <dbReference type="ARBA" id="ARBA00010617"/>
    </source>
</evidence>
<name>S8DSK2_FOMSC</name>
<evidence type="ECO:0000256" key="6">
    <source>
        <dbReference type="ARBA" id="ARBA00022692"/>
    </source>
</evidence>
<evidence type="ECO:0000256" key="8">
    <source>
        <dbReference type="ARBA" id="ARBA00022989"/>
    </source>
</evidence>
<sequence>MLLGTLDSCLLALFFFLLYKAYGRLRSRSTLLLPPGPRRLPIIGSVHQLPLEHQYITFMDWKETYGDIVYLQIFNRPSIVLNSAKAMDDLLSKRGSRYSDRPDTILVTEILGFTHNVSLMHYGHQWRRQRRWFQTAFQTASALESYTELQHRESTRLVSDIIDISQHSKKKTGLEIGNAVFSAVKRYVGSLMLEIAYGHPVSSLDDGFIALADNALAGMTDMGAAASSLIDIFPILLYVPAWLPGAGFRKKINEVRKLVRQMIDIPFERVYEAVVSGSARPCFLTKLIDDCTIDGQLSDNDRKHIKGAANIVYAGVFRTATTLTTLMLVLTQYPYVQKKAQEEIDKVTDAERLPHFKDRTSMPYMEALLKEVYRWNPPFPLVLPHRVVEADTYDSYSIPAGTMIIPNIWAVLRDPAIYAEPEVFKPERFLSEKHERDPQGFVFGFGRRVCAGQQFADASIWLATTRILATFDITMARDPTTGAEVPFAPDFASGMVRHLHPFPFDIKPRTSKATELFKRMQEIG</sequence>
<keyword evidence="11 14" id="KW-0503">Monooxygenase</keyword>
<evidence type="ECO:0000313" key="16">
    <source>
        <dbReference type="Proteomes" id="UP000015241"/>
    </source>
</evidence>
<dbReference type="EMBL" id="KE504203">
    <property type="protein sequence ID" value="EPS95637.1"/>
    <property type="molecule type" value="Genomic_DNA"/>
</dbReference>
<dbReference type="eggNOG" id="KOG0156">
    <property type="taxonomic scope" value="Eukaryota"/>
</dbReference>
<evidence type="ECO:0000256" key="12">
    <source>
        <dbReference type="ARBA" id="ARBA00023136"/>
    </source>
</evidence>
<dbReference type="GO" id="GO:0016705">
    <property type="term" value="F:oxidoreductase activity, acting on paired donors, with incorporation or reduction of molecular oxygen"/>
    <property type="evidence" value="ECO:0007669"/>
    <property type="project" value="InterPro"/>
</dbReference>
<protein>
    <recommendedName>
        <fullName evidence="17">Cytochrome P450</fullName>
    </recommendedName>
</protein>
<dbReference type="InterPro" id="IPR001128">
    <property type="entry name" value="Cyt_P450"/>
</dbReference>
<evidence type="ECO:0000256" key="14">
    <source>
        <dbReference type="RuleBase" id="RU000461"/>
    </source>
</evidence>
<dbReference type="PROSITE" id="PS00086">
    <property type="entry name" value="CYTOCHROME_P450"/>
    <property type="match status" value="1"/>
</dbReference>
<dbReference type="PANTHER" id="PTHR46300:SF7">
    <property type="entry name" value="P450, PUTATIVE (EUROFUNG)-RELATED"/>
    <property type="match status" value="1"/>
</dbReference>